<evidence type="ECO:0000256" key="1">
    <source>
        <dbReference type="ARBA" id="ARBA00005254"/>
    </source>
</evidence>
<proteinExistence type="inferred from homology"/>
<sequence length="145" mass="15840">MTAQPQVGDTIPPLERTIRLPDMVAYAGATWDWYQSHYDPDYVAAKKLPGPIVDGQVFGALLVEMLQDWLGPQCFVQSIDFTFRNLMFAGESVRCEGEVVAVTDAHVDVTMTVTTLGTDGRPDRFAVKPASARVLLGRADGVGRP</sequence>
<dbReference type="Pfam" id="PF01575">
    <property type="entry name" value="MaoC_dehydratas"/>
    <property type="match status" value="1"/>
</dbReference>
<protein>
    <recommendedName>
        <fullName evidence="2">MaoC-like domain-containing protein</fullName>
    </recommendedName>
</protein>
<comment type="similarity">
    <text evidence="1">Belongs to the enoyl-CoA hydratase/isomerase family.</text>
</comment>
<gene>
    <name evidence="3" type="ORF">GCM10009710_27840</name>
</gene>
<organism evidence="3 4">
    <name type="scientific">Aeromicrobium alkaliterrae</name>
    <dbReference type="NCBI Taxonomy" id="302168"/>
    <lineage>
        <taxon>Bacteria</taxon>
        <taxon>Bacillati</taxon>
        <taxon>Actinomycetota</taxon>
        <taxon>Actinomycetes</taxon>
        <taxon>Propionibacteriales</taxon>
        <taxon>Nocardioidaceae</taxon>
        <taxon>Aeromicrobium</taxon>
    </lineage>
</organism>
<dbReference type="Gene3D" id="3.10.129.10">
    <property type="entry name" value="Hotdog Thioesterase"/>
    <property type="match status" value="1"/>
</dbReference>
<dbReference type="EMBL" id="BAAAME010000005">
    <property type="protein sequence ID" value="GAA1746278.1"/>
    <property type="molecule type" value="Genomic_DNA"/>
</dbReference>
<dbReference type="RefSeq" id="WP_344202702.1">
    <property type="nucleotide sequence ID" value="NZ_BAAAME010000005.1"/>
</dbReference>
<dbReference type="InterPro" id="IPR002539">
    <property type="entry name" value="MaoC-like_dom"/>
</dbReference>
<reference evidence="4" key="1">
    <citation type="journal article" date="2019" name="Int. J. Syst. Evol. Microbiol.">
        <title>The Global Catalogue of Microorganisms (GCM) 10K type strain sequencing project: providing services to taxonomists for standard genome sequencing and annotation.</title>
        <authorList>
            <consortium name="The Broad Institute Genomics Platform"/>
            <consortium name="The Broad Institute Genome Sequencing Center for Infectious Disease"/>
            <person name="Wu L."/>
            <person name="Ma J."/>
        </authorList>
    </citation>
    <scope>NUCLEOTIDE SEQUENCE [LARGE SCALE GENOMIC DNA]</scope>
    <source>
        <strain evidence="4">JCM 13518</strain>
    </source>
</reference>
<feature type="domain" description="MaoC-like" evidence="2">
    <location>
        <begin position="14"/>
        <end position="115"/>
    </location>
</feature>
<dbReference type="Proteomes" id="UP001501057">
    <property type="component" value="Unassembled WGS sequence"/>
</dbReference>
<dbReference type="SUPFAM" id="SSF54637">
    <property type="entry name" value="Thioesterase/thiol ester dehydrase-isomerase"/>
    <property type="match status" value="1"/>
</dbReference>
<evidence type="ECO:0000313" key="4">
    <source>
        <dbReference type="Proteomes" id="UP001501057"/>
    </source>
</evidence>
<comment type="caution">
    <text evidence="3">The sequence shown here is derived from an EMBL/GenBank/DDBJ whole genome shotgun (WGS) entry which is preliminary data.</text>
</comment>
<keyword evidence="4" id="KW-1185">Reference proteome</keyword>
<accession>A0ABP4W8D3</accession>
<dbReference type="InterPro" id="IPR029069">
    <property type="entry name" value="HotDog_dom_sf"/>
</dbReference>
<name>A0ABP4W8D3_9ACTN</name>
<evidence type="ECO:0000313" key="3">
    <source>
        <dbReference type="EMBL" id="GAA1746278.1"/>
    </source>
</evidence>
<evidence type="ECO:0000259" key="2">
    <source>
        <dbReference type="Pfam" id="PF01575"/>
    </source>
</evidence>